<evidence type="ECO:0000313" key="7">
    <source>
        <dbReference type="EMBL" id="SDI17015.1"/>
    </source>
</evidence>
<evidence type="ECO:0000259" key="5">
    <source>
        <dbReference type="Pfam" id="PF04542"/>
    </source>
</evidence>
<accession>A0A1G8IDM7</accession>
<dbReference type="AlphaFoldDB" id="A0A1G8IDM7"/>
<reference evidence="8" key="1">
    <citation type="submission" date="2016-10" db="EMBL/GenBank/DDBJ databases">
        <authorList>
            <person name="Varghese N."/>
            <person name="Submissions S."/>
        </authorList>
    </citation>
    <scope>NUCLEOTIDE SEQUENCE [LARGE SCALE GENOMIC DNA]</scope>
    <source>
        <strain evidence="8">CGMCC 1.10783</strain>
    </source>
</reference>
<dbReference type="InterPro" id="IPR013249">
    <property type="entry name" value="RNA_pol_sigma70_r4_t2"/>
</dbReference>
<dbReference type="InterPro" id="IPR013325">
    <property type="entry name" value="RNA_pol_sigma_r2"/>
</dbReference>
<organism evidence="7 8">
    <name type="scientific">Arthrobacter cupressi</name>
    <dbReference type="NCBI Taxonomy" id="1045773"/>
    <lineage>
        <taxon>Bacteria</taxon>
        <taxon>Bacillati</taxon>
        <taxon>Actinomycetota</taxon>
        <taxon>Actinomycetes</taxon>
        <taxon>Micrococcales</taxon>
        <taxon>Micrococcaceae</taxon>
        <taxon>Arthrobacter</taxon>
    </lineage>
</organism>
<dbReference type="NCBIfam" id="TIGR02937">
    <property type="entry name" value="sigma70-ECF"/>
    <property type="match status" value="1"/>
</dbReference>
<gene>
    <name evidence="7" type="ORF">SAMN05216555_101211</name>
</gene>
<protein>
    <submittedName>
        <fullName evidence="7">RNA polymerase sigma-70 factor, ECF subfamily</fullName>
    </submittedName>
</protein>
<evidence type="ECO:0000313" key="8">
    <source>
        <dbReference type="Proteomes" id="UP000182130"/>
    </source>
</evidence>
<dbReference type="STRING" id="1045773.SAMN05216555_101211"/>
<dbReference type="PANTHER" id="PTHR43133:SF66">
    <property type="entry name" value="ECF RNA POLYMERASE SIGMA FACTOR SIGK"/>
    <property type="match status" value="1"/>
</dbReference>
<keyword evidence="3" id="KW-0731">Sigma factor</keyword>
<evidence type="ECO:0000259" key="6">
    <source>
        <dbReference type="Pfam" id="PF08281"/>
    </source>
</evidence>
<keyword evidence="4" id="KW-0804">Transcription</keyword>
<dbReference type="CDD" id="cd06171">
    <property type="entry name" value="Sigma70_r4"/>
    <property type="match status" value="1"/>
</dbReference>
<dbReference type="Gene3D" id="1.10.1740.10">
    <property type="match status" value="1"/>
</dbReference>
<evidence type="ECO:0000256" key="4">
    <source>
        <dbReference type="ARBA" id="ARBA00023163"/>
    </source>
</evidence>
<dbReference type="GO" id="GO:0003677">
    <property type="term" value="F:DNA binding"/>
    <property type="evidence" value="ECO:0007669"/>
    <property type="project" value="InterPro"/>
</dbReference>
<keyword evidence="8" id="KW-1185">Reference proteome</keyword>
<dbReference type="InterPro" id="IPR036388">
    <property type="entry name" value="WH-like_DNA-bd_sf"/>
</dbReference>
<dbReference type="Pfam" id="PF04542">
    <property type="entry name" value="Sigma70_r2"/>
    <property type="match status" value="1"/>
</dbReference>
<dbReference type="InterPro" id="IPR014284">
    <property type="entry name" value="RNA_pol_sigma-70_dom"/>
</dbReference>
<feature type="domain" description="RNA polymerase sigma-70 region 2" evidence="5">
    <location>
        <begin position="70"/>
        <end position="135"/>
    </location>
</feature>
<dbReference type="GO" id="GO:0016987">
    <property type="term" value="F:sigma factor activity"/>
    <property type="evidence" value="ECO:0007669"/>
    <property type="project" value="UniProtKB-KW"/>
</dbReference>
<comment type="similarity">
    <text evidence="1">Belongs to the sigma-70 factor family. ECF subfamily.</text>
</comment>
<dbReference type="InterPro" id="IPR007627">
    <property type="entry name" value="RNA_pol_sigma70_r2"/>
</dbReference>
<dbReference type="SUPFAM" id="SSF88659">
    <property type="entry name" value="Sigma3 and sigma4 domains of RNA polymerase sigma factors"/>
    <property type="match status" value="1"/>
</dbReference>
<dbReference type="PANTHER" id="PTHR43133">
    <property type="entry name" value="RNA POLYMERASE ECF-TYPE SIGMA FACTO"/>
    <property type="match status" value="1"/>
</dbReference>
<sequence>MTTAQLGRLCWNAMDNPHASETAETAAGPASDAPGAAEPGVATAQELNAQLGALLGQIADGDRAAFADFYRLTSRRVFGMARRILVDLELSEDATQEVFLQVWQNAASFNTAAGSPLAWLMTIAHRRAVDKVRSVQAATDREARYGADSQEIDHDSVSDEVGSRLEAEAVVRCLKTLTETQQESVRLAYYGGLSYREVAEQLNSALPTIKSRIRDGLIRLKTCLEVS</sequence>
<dbReference type="InterPro" id="IPR039425">
    <property type="entry name" value="RNA_pol_sigma-70-like"/>
</dbReference>
<evidence type="ECO:0000256" key="2">
    <source>
        <dbReference type="ARBA" id="ARBA00023015"/>
    </source>
</evidence>
<dbReference type="Gene3D" id="1.10.10.10">
    <property type="entry name" value="Winged helix-like DNA-binding domain superfamily/Winged helix DNA-binding domain"/>
    <property type="match status" value="1"/>
</dbReference>
<dbReference type="SUPFAM" id="SSF88946">
    <property type="entry name" value="Sigma2 domain of RNA polymerase sigma factors"/>
    <property type="match status" value="1"/>
</dbReference>
<proteinExistence type="inferred from homology"/>
<evidence type="ECO:0000256" key="1">
    <source>
        <dbReference type="ARBA" id="ARBA00010641"/>
    </source>
</evidence>
<evidence type="ECO:0000256" key="3">
    <source>
        <dbReference type="ARBA" id="ARBA00023082"/>
    </source>
</evidence>
<dbReference type="EMBL" id="FNEI01000001">
    <property type="protein sequence ID" value="SDI17015.1"/>
    <property type="molecule type" value="Genomic_DNA"/>
</dbReference>
<feature type="domain" description="RNA polymerase sigma factor 70 region 4 type 2" evidence="6">
    <location>
        <begin position="168"/>
        <end position="220"/>
    </location>
</feature>
<keyword evidence="2" id="KW-0805">Transcription regulation</keyword>
<name>A0A1G8IDM7_9MICC</name>
<dbReference type="InterPro" id="IPR013324">
    <property type="entry name" value="RNA_pol_sigma_r3/r4-like"/>
</dbReference>
<dbReference type="NCBIfam" id="NF007228">
    <property type="entry name" value="PRK09646.1"/>
    <property type="match status" value="1"/>
</dbReference>
<dbReference type="Proteomes" id="UP000182130">
    <property type="component" value="Unassembled WGS sequence"/>
</dbReference>
<dbReference type="Pfam" id="PF08281">
    <property type="entry name" value="Sigma70_r4_2"/>
    <property type="match status" value="1"/>
</dbReference>
<dbReference type="GO" id="GO:0006352">
    <property type="term" value="P:DNA-templated transcription initiation"/>
    <property type="evidence" value="ECO:0007669"/>
    <property type="project" value="InterPro"/>
</dbReference>